<organism evidence="2 3">
    <name type="scientific">Amborella trichopoda</name>
    <dbReference type="NCBI Taxonomy" id="13333"/>
    <lineage>
        <taxon>Eukaryota</taxon>
        <taxon>Viridiplantae</taxon>
        <taxon>Streptophyta</taxon>
        <taxon>Embryophyta</taxon>
        <taxon>Tracheophyta</taxon>
        <taxon>Spermatophyta</taxon>
        <taxon>Magnoliopsida</taxon>
        <taxon>Amborellales</taxon>
        <taxon>Amborellaceae</taxon>
        <taxon>Amborella</taxon>
    </lineage>
</organism>
<dbReference type="EMBL" id="KI393866">
    <property type="protein sequence ID" value="ERN06926.1"/>
    <property type="molecule type" value="Genomic_DNA"/>
</dbReference>
<feature type="region of interest" description="Disordered" evidence="1">
    <location>
        <begin position="49"/>
        <end position="68"/>
    </location>
</feature>
<evidence type="ECO:0000313" key="3">
    <source>
        <dbReference type="Proteomes" id="UP000017836"/>
    </source>
</evidence>
<proteinExistence type="predicted"/>
<dbReference type="HOGENOM" id="CLU_575341_0_0_1"/>
<dbReference type="AlphaFoldDB" id="W1PH12"/>
<gene>
    <name evidence="2" type="ORF">AMTR_s00005p00261390</name>
</gene>
<protein>
    <submittedName>
        <fullName evidence="2">Uncharacterized protein</fullName>
    </submittedName>
</protein>
<dbReference type="Gramene" id="ERN06926">
    <property type="protein sequence ID" value="ERN06926"/>
    <property type="gene ID" value="AMTR_s00005p00261390"/>
</dbReference>
<dbReference type="Proteomes" id="UP000017836">
    <property type="component" value="Unassembled WGS sequence"/>
</dbReference>
<sequence>MIVKNLGSDKVNKETCSLVASNEQQKVPLHKSQDLELPHVDAGVVFSDKPRRKCQKRKKRPSISNENDHLLPSTFPIAFIKDSSISEPVDPSFLVRPQGPPNLLMFGNLGVVDPSKDQLTSGRPVGPPNPLVFGRFGDEVDPSHLETRSRSHMTPLWKRTLWARWCFCPFQEISFPSLDLKSPIKTEISYLLAISLWFNSLSKLSILHKRASVCALCILFSLKHKTYPLPFHLGASEGQSSRTRVRADPLAMDPLALVVIEPDMAVDISVLQQPVFAIVPDVPKEQVEGLSVAEKAELSKVSKMVENMGMDCDVPIGVFFYEIKARRKEKTPTVSIANYEDVANGVYEPCKTPLKQATSLKKGKKAQLVKTPAKKNESSRKVLHALRSLARLASMGITKDVFDNKKTLQEIVKFLELFNFLCLINKRTSYKQFASSHLPFKKVLTQRFGTQNSELKIGSSILPTSITLAREPLHR</sequence>
<accession>W1PH12</accession>
<name>W1PH12_AMBTC</name>
<reference evidence="3" key="1">
    <citation type="journal article" date="2013" name="Science">
        <title>The Amborella genome and the evolution of flowering plants.</title>
        <authorList>
            <consortium name="Amborella Genome Project"/>
        </authorList>
    </citation>
    <scope>NUCLEOTIDE SEQUENCE [LARGE SCALE GENOMIC DNA]</scope>
</reference>
<feature type="compositionally biased region" description="Basic residues" evidence="1">
    <location>
        <begin position="50"/>
        <end position="61"/>
    </location>
</feature>
<evidence type="ECO:0000313" key="2">
    <source>
        <dbReference type="EMBL" id="ERN06926.1"/>
    </source>
</evidence>
<keyword evidence="3" id="KW-1185">Reference proteome</keyword>
<evidence type="ECO:0000256" key="1">
    <source>
        <dbReference type="SAM" id="MobiDB-lite"/>
    </source>
</evidence>